<sequence>MSTGMLGLIIVAIICLVVVQLYNRLVSLRNRFLNGFSQIEVQLQRRYELIPNLVETAKAYMNHESETLVAVTEARNQASQRCADAAVDPQNASLVEALASAENTLSSAMGQLNFVMESYPELKADTQMLELQEELTSTENRVAFARQAYSDAVMQYNTAREQFPAIIIANTFSFKEADLFEVSEPAMKQPVTVSFA</sequence>
<dbReference type="InterPro" id="IPR023353">
    <property type="entry name" value="LemA-like_dom_sf"/>
</dbReference>
<dbReference type="PANTHER" id="PTHR34478:SF2">
    <property type="entry name" value="MEMBRANE PROTEIN"/>
    <property type="match status" value="1"/>
</dbReference>
<dbReference type="PANTHER" id="PTHR34478">
    <property type="entry name" value="PROTEIN LEMA"/>
    <property type="match status" value="1"/>
</dbReference>
<dbReference type="Pfam" id="PF04011">
    <property type="entry name" value="LemA"/>
    <property type="match status" value="1"/>
</dbReference>
<evidence type="ECO:0000313" key="7">
    <source>
        <dbReference type="EMBL" id="ASJ72417.1"/>
    </source>
</evidence>
<comment type="subcellular location">
    <subcellularLocation>
        <location evidence="1">Membrane</location>
        <topology evidence="1">Single-pass membrane protein</topology>
    </subcellularLocation>
</comment>
<dbReference type="AlphaFoldDB" id="A0A2Z2NXF4"/>
<proteinExistence type="inferred from homology"/>
<protein>
    <recommendedName>
        <fullName evidence="9">LemA family protein</fullName>
    </recommendedName>
</protein>
<gene>
    <name evidence="7" type="ORF">IMCC3135_11635</name>
</gene>
<keyword evidence="8" id="KW-1185">Reference proteome</keyword>
<evidence type="ECO:0000256" key="2">
    <source>
        <dbReference type="ARBA" id="ARBA00008854"/>
    </source>
</evidence>
<keyword evidence="5 6" id="KW-0472">Membrane</keyword>
<comment type="similarity">
    <text evidence="2">Belongs to the LemA family.</text>
</comment>
<evidence type="ECO:0008006" key="9">
    <source>
        <dbReference type="Google" id="ProtNLM"/>
    </source>
</evidence>
<feature type="transmembrane region" description="Helical" evidence="6">
    <location>
        <begin position="6"/>
        <end position="23"/>
    </location>
</feature>
<dbReference type="Gene3D" id="1.20.1440.20">
    <property type="entry name" value="LemA-like domain"/>
    <property type="match status" value="1"/>
</dbReference>
<dbReference type="RefSeq" id="WP_088917728.1">
    <property type="nucleotide sequence ID" value="NZ_CP018632.1"/>
</dbReference>
<name>A0A2Z2NXF4_9GAMM</name>
<dbReference type="GO" id="GO:0016020">
    <property type="term" value="C:membrane"/>
    <property type="evidence" value="ECO:0007669"/>
    <property type="project" value="UniProtKB-SubCell"/>
</dbReference>
<keyword evidence="3 6" id="KW-0812">Transmembrane</keyword>
<evidence type="ECO:0000313" key="8">
    <source>
        <dbReference type="Proteomes" id="UP000250079"/>
    </source>
</evidence>
<evidence type="ECO:0000256" key="3">
    <source>
        <dbReference type="ARBA" id="ARBA00022692"/>
    </source>
</evidence>
<dbReference type="OrthoDB" id="9804152at2"/>
<dbReference type="SUPFAM" id="SSF140478">
    <property type="entry name" value="LemA-like"/>
    <property type="match status" value="1"/>
</dbReference>
<evidence type="ECO:0000256" key="1">
    <source>
        <dbReference type="ARBA" id="ARBA00004167"/>
    </source>
</evidence>
<reference evidence="7 8" key="1">
    <citation type="submission" date="2016-12" db="EMBL/GenBank/DDBJ databases">
        <authorList>
            <person name="Song W.-J."/>
            <person name="Kurnit D.M."/>
        </authorList>
    </citation>
    <scope>NUCLEOTIDE SEQUENCE [LARGE SCALE GENOMIC DNA]</scope>
    <source>
        <strain evidence="7 8">IMCC3135</strain>
    </source>
</reference>
<organism evidence="7 8">
    <name type="scientific">Granulosicoccus antarcticus IMCC3135</name>
    <dbReference type="NCBI Taxonomy" id="1192854"/>
    <lineage>
        <taxon>Bacteria</taxon>
        <taxon>Pseudomonadati</taxon>
        <taxon>Pseudomonadota</taxon>
        <taxon>Gammaproteobacteria</taxon>
        <taxon>Chromatiales</taxon>
        <taxon>Granulosicoccaceae</taxon>
        <taxon>Granulosicoccus</taxon>
    </lineage>
</organism>
<evidence type="ECO:0000256" key="5">
    <source>
        <dbReference type="ARBA" id="ARBA00023136"/>
    </source>
</evidence>
<keyword evidence="4 6" id="KW-1133">Transmembrane helix</keyword>
<evidence type="ECO:0000256" key="4">
    <source>
        <dbReference type="ARBA" id="ARBA00022989"/>
    </source>
</evidence>
<accession>A0A2Z2NXF4</accession>
<dbReference type="KEGG" id="gai:IMCC3135_11635"/>
<dbReference type="InterPro" id="IPR007156">
    <property type="entry name" value="MamQ_LemA"/>
</dbReference>
<dbReference type="Proteomes" id="UP000250079">
    <property type="component" value="Chromosome"/>
</dbReference>
<evidence type="ECO:0000256" key="6">
    <source>
        <dbReference type="SAM" id="Phobius"/>
    </source>
</evidence>
<dbReference type="EMBL" id="CP018632">
    <property type="protein sequence ID" value="ASJ72417.1"/>
    <property type="molecule type" value="Genomic_DNA"/>
</dbReference>